<keyword evidence="7" id="KW-0472">Membrane</keyword>
<dbReference type="AlphaFoldDB" id="A0A1E3QVN2"/>
<evidence type="ECO:0000256" key="6">
    <source>
        <dbReference type="ARBA" id="ARBA00023054"/>
    </source>
</evidence>
<dbReference type="PANTHER" id="PTHR13222">
    <property type="entry name" value="RB1-INDUCIBLE COILED-COIL"/>
    <property type="match status" value="1"/>
</dbReference>
<organism evidence="11 12">
    <name type="scientific">Babjeviella inositovora NRRL Y-12698</name>
    <dbReference type="NCBI Taxonomy" id="984486"/>
    <lineage>
        <taxon>Eukaryota</taxon>
        <taxon>Fungi</taxon>
        <taxon>Dikarya</taxon>
        <taxon>Ascomycota</taxon>
        <taxon>Saccharomycotina</taxon>
        <taxon>Pichiomycetes</taxon>
        <taxon>Serinales incertae sedis</taxon>
        <taxon>Babjeviella</taxon>
    </lineage>
</organism>
<dbReference type="Pfam" id="PF10377">
    <property type="entry name" value="ATG11"/>
    <property type="match status" value="1"/>
</dbReference>
<name>A0A1E3QVN2_9ASCO</name>
<dbReference type="GO" id="GO:0015031">
    <property type="term" value="P:protein transport"/>
    <property type="evidence" value="ECO:0007669"/>
    <property type="project" value="UniProtKB-KW"/>
</dbReference>
<dbReference type="GO" id="GO:1903599">
    <property type="term" value="P:positive regulation of autophagy of mitochondrion"/>
    <property type="evidence" value="ECO:0007669"/>
    <property type="project" value="UniProtKB-UniRule"/>
</dbReference>
<evidence type="ECO:0000313" key="12">
    <source>
        <dbReference type="Proteomes" id="UP000094336"/>
    </source>
</evidence>
<keyword evidence="6 8" id="KW-0175">Coiled coil</keyword>
<dbReference type="GO" id="GO:1990316">
    <property type="term" value="C:Atg1/ULK1 kinase complex"/>
    <property type="evidence" value="ECO:0007669"/>
    <property type="project" value="TreeGrafter"/>
</dbReference>
<comment type="subunit">
    <text evidence="7">Homodimer.</text>
</comment>
<evidence type="ECO:0000256" key="8">
    <source>
        <dbReference type="SAM" id="Coils"/>
    </source>
</evidence>
<accession>A0A1E3QVN2</accession>
<dbReference type="EMBL" id="KV454427">
    <property type="protein sequence ID" value="ODQ81718.1"/>
    <property type="molecule type" value="Genomic_DNA"/>
</dbReference>
<evidence type="ECO:0000259" key="9">
    <source>
        <dbReference type="Pfam" id="PF04108"/>
    </source>
</evidence>
<dbReference type="InterPro" id="IPR019460">
    <property type="entry name" value="Atg11_C"/>
</dbReference>
<evidence type="ECO:0000256" key="1">
    <source>
        <dbReference type="ARBA" id="ARBA00009729"/>
    </source>
</evidence>
<evidence type="ECO:0000313" key="11">
    <source>
        <dbReference type="EMBL" id="ODQ81718.1"/>
    </source>
</evidence>
<reference evidence="12" key="1">
    <citation type="submission" date="2016-05" db="EMBL/GenBank/DDBJ databases">
        <title>Comparative genomics of biotechnologically important yeasts.</title>
        <authorList>
            <consortium name="DOE Joint Genome Institute"/>
            <person name="Riley R."/>
            <person name="Haridas S."/>
            <person name="Wolfe K.H."/>
            <person name="Lopes M.R."/>
            <person name="Hittinger C.T."/>
            <person name="Goker M."/>
            <person name="Salamov A."/>
            <person name="Wisecaver J."/>
            <person name="Long T.M."/>
            <person name="Aerts A.L."/>
            <person name="Barry K."/>
            <person name="Choi C."/>
            <person name="Clum A."/>
            <person name="Coughlan A.Y."/>
            <person name="Deshpande S."/>
            <person name="Douglass A.P."/>
            <person name="Hanson S.J."/>
            <person name="Klenk H.-P."/>
            <person name="Labutti K."/>
            <person name="Lapidus A."/>
            <person name="Lindquist E."/>
            <person name="Lipzen A."/>
            <person name="Meier-Kolthoff J.P."/>
            <person name="Ohm R.A."/>
            <person name="Otillar R.P."/>
            <person name="Pangilinan J."/>
            <person name="Peng Y."/>
            <person name="Rokas A."/>
            <person name="Rosa C.A."/>
            <person name="Scheuner C."/>
            <person name="Sibirny A.A."/>
            <person name="Slot J.C."/>
            <person name="Stielow J.B."/>
            <person name="Sun H."/>
            <person name="Kurtzman C.P."/>
            <person name="Blackwell M."/>
            <person name="Grigoriev I.V."/>
            <person name="Jeffries T.W."/>
        </authorList>
    </citation>
    <scope>NUCLEOTIDE SEQUENCE [LARGE SCALE GENOMIC DNA]</scope>
    <source>
        <strain evidence="12">NRRL Y-12698</strain>
    </source>
</reference>
<feature type="domain" description="Autophagy-related protein 11 C-terminal" evidence="10">
    <location>
        <begin position="989"/>
        <end position="1126"/>
    </location>
</feature>
<evidence type="ECO:0000259" key="10">
    <source>
        <dbReference type="Pfam" id="PF10377"/>
    </source>
</evidence>
<evidence type="ECO:0000256" key="2">
    <source>
        <dbReference type="ARBA" id="ARBA00013804"/>
    </source>
</evidence>
<dbReference type="GO" id="GO:0005774">
    <property type="term" value="C:vacuolar membrane"/>
    <property type="evidence" value="ECO:0007669"/>
    <property type="project" value="UniProtKB-SubCell"/>
</dbReference>
<keyword evidence="12" id="KW-1185">Reference proteome</keyword>
<dbReference type="GO" id="GO:0000045">
    <property type="term" value="P:autophagosome assembly"/>
    <property type="evidence" value="ECO:0007669"/>
    <property type="project" value="UniProtKB-UniRule"/>
</dbReference>
<dbReference type="GO" id="GO:0034517">
    <property type="term" value="P:ribophagy"/>
    <property type="evidence" value="ECO:0007669"/>
    <property type="project" value="TreeGrafter"/>
</dbReference>
<comment type="function">
    <text evidence="7">Involved in cytoplasm to vacuole transport (Cvt), pexophagy, mitophagy and nucleophagy. Recruits mitochondria for their selective degradation via autophagy (mitophagy) during starvation. Works as scaffold proteins that recruit ATG proteins to the pre-autophagosome (PAS), the site of vesicle/autophagosome formation. Required for the Cvt vesicles completion.</text>
</comment>
<dbReference type="GO" id="GO:0000422">
    <property type="term" value="P:autophagy of mitochondrion"/>
    <property type="evidence" value="ECO:0007669"/>
    <property type="project" value="TreeGrafter"/>
</dbReference>
<comment type="similarity">
    <text evidence="1 7">Belongs to the ATG11 family.</text>
</comment>
<dbReference type="Proteomes" id="UP000094336">
    <property type="component" value="Unassembled WGS sequence"/>
</dbReference>
<protein>
    <recommendedName>
        <fullName evidence="2 7">Autophagy-related protein 11</fullName>
    </recommendedName>
</protein>
<proteinExistence type="inferred from homology"/>
<keyword evidence="7" id="KW-0926">Vacuole</keyword>
<comment type="subcellular location">
    <subcellularLocation>
        <location evidence="7">Preautophagosomal structure membrane</location>
        <topology evidence="7">Peripheral membrane protein</topology>
    </subcellularLocation>
    <subcellularLocation>
        <location evidence="7">Vacuole membrane</location>
        <topology evidence="7">Peripheral membrane protein</topology>
    </subcellularLocation>
    <text evidence="7">During pexophagy, accumulates in the vacuolar membrane region, where the peroxisomes contact the vacuole.</text>
</comment>
<dbReference type="GO" id="GO:0061709">
    <property type="term" value="P:reticulophagy"/>
    <property type="evidence" value="ECO:0007669"/>
    <property type="project" value="TreeGrafter"/>
</dbReference>
<feature type="coiled-coil region" evidence="8">
    <location>
        <begin position="700"/>
        <end position="734"/>
    </location>
</feature>
<keyword evidence="4 7" id="KW-0653">Protein transport</keyword>
<evidence type="ECO:0000256" key="3">
    <source>
        <dbReference type="ARBA" id="ARBA00022448"/>
    </source>
</evidence>
<evidence type="ECO:0000256" key="5">
    <source>
        <dbReference type="ARBA" id="ARBA00023006"/>
    </source>
</evidence>
<feature type="coiled-coil region" evidence="8">
    <location>
        <begin position="995"/>
        <end position="1022"/>
    </location>
</feature>
<dbReference type="OrthoDB" id="447953at2759"/>
<evidence type="ECO:0000256" key="4">
    <source>
        <dbReference type="ARBA" id="ARBA00022927"/>
    </source>
</evidence>
<keyword evidence="3 7" id="KW-0813">Transport</keyword>
<dbReference type="GO" id="GO:0034727">
    <property type="term" value="P:piecemeal microautophagy of the nucleus"/>
    <property type="evidence" value="ECO:0007669"/>
    <property type="project" value="TreeGrafter"/>
</dbReference>
<keyword evidence="5 7" id="KW-0072">Autophagy</keyword>
<dbReference type="GeneID" id="30149463"/>
<dbReference type="PANTHER" id="PTHR13222:SF1">
    <property type="entry name" value="RB1-INDUCIBLE COILED-COIL PROTEIN 1"/>
    <property type="match status" value="1"/>
</dbReference>
<dbReference type="GO" id="GO:0034045">
    <property type="term" value="C:phagophore assembly site membrane"/>
    <property type="evidence" value="ECO:0007669"/>
    <property type="project" value="UniProtKB-SubCell"/>
</dbReference>
<dbReference type="RefSeq" id="XP_018987046.1">
    <property type="nucleotide sequence ID" value="XM_019131610.1"/>
</dbReference>
<feature type="domain" description="Autophagy protein ATG17-like" evidence="9">
    <location>
        <begin position="123"/>
        <end position="455"/>
    </location>
</feature>
<gene>
    <name evidence="11" type="ORF">BABINDRAFT_32944</name>
</gene>
<dbReference type="Pfam" id="PF04108">
    <property type="entry name" value="ATG17_like"/>
    <property type="match status" value="1"/>
</dbReference>
<dbReference type="InterPro" id="IPR045326">
    <property type="entry name" value="ATG17-like_dom"/>
</dbReference>
<dbReference type="InterPro" id="IPR040040">
    <property type="entry name" value="ATG11"/>
</dbReference>
<evidence type="ECO:0000256" key="7">
    <source>
        <dbReference type="RuleBase" id="RU367075"/>
    </source>
</evidence>
<dbReference type="GO" id="GO:0019901">
    <property type="term" value="F:protein kinase binding"/>
    <property type="evidence" value="ECO:0007669"/>
    <property type="project" value="TreeGrafter"/>
</dbReference>
<dbReference type="STRING" id="984486.A0A1E3QVN2"/>
<sequence length="1132" mass="129099">MSYAVTMNIVNAHTGITFLVNPHQFVNLDVFKLWVQENLRIPKASLFLLAPFGVRFKFQMLSEGPEVYAFDKRLFSPDHQKTQVATVLREIQEDNAELVSIRPSDSPLLDSELTDLAPRQLQSKLVMNSGWSAAVLRDCKLINEAVTLKINEVNTLFKALNVIFQYYGNFCLDIENDFSKKREGIQKSQQYSLAQGWHQHYQTLKRIKLDAKWQAASSPATTLADLLNESELNRAAQDITRLYSSLNGSFKALKQQIDANDKDKHTIDRKNESLRNESIKNFRNFQQITTDHLTTLSRLVEAMQVDYKNIQHLNDAEIETIFRIHKTQHVAKISQSASQLYNSLLKLMKFKEEFLVKSVEILSLISNSQLKIVQVRDSLKSVQAFISELNVSEKALSHVVDMPLIYGFFMIESVRRKEWHGMLKGKTLNTAENFAVVNDQEREFRKKWCERFGVILEFLNLNDFNKDDDLLNVDLTITRSSLFNLNGEFLEITRDHVLRYIELLKEESVSTQVSSLVENTDVVSVLEKALADLDAKTLGLEEKDMTAEGDSEFVKGLKSRINKLESLLHQQNLNKYPMGKSAPKEAKPTWIDSLERQSLLFDGASMTAKTGVKNPKLDQSLLSRRHTFNSSSNPVPSKVYDSTNIDKHLENIKWKRDIAQSQEMLSKVLARNEEMLQRMEKMAQTLSEYKVSEGKLDEALKQEREKFDQILTARNDLEDKLRSKDGQIKRLEQRLAQKDTSAVEELRATFEAAKIEDTQKINALMFEKSVLVDQMAKINALYALEEGTKNDLLSRIAAAEERSTGEKLALEREIKSLQLQHKTDSEQVTLFRNLCSQHISIMKGMKSVIVDCFLKADILTRLLFKTFTDSCLILENIGLLLVMKDSIPTVIRVKGLKNKGKADAEGGDRPSTTFVSEAANHLNWFPLIEAVPLTQKQSSETESPLPDSDLSVVSEALKYIKVYLPQLMEASFQKFIRSVTFEDSDLLRKSITKRFGDVETLAKKLQKEIKTTKQEVQLTLADYSSKLSIKDFKAGDLVMFLPTREQDELAAMHDTVVVQPWAAFNVGAPHHFLKNDGSFSLSNRDWLLATIVSIHKFEVTTSNVDNLEQNPFKLSLGVTWFYVEAIEEESLL</sequence>
<dbReference type="GO" id="GO:0060090">
    <property type="term" value="F:molecular adaptor activity"/>
    <property type="evidence" value="ECO:0007669"/>
    <property type="project" value="TreeGrafter"/>
</dbReference>